<dbReference type="Gene3D" id="1.10.357.10">
    <property type="entry name" value="Tetracycline Repressor, domain 2"/>
    <property type="match status" value="1"/>
</dbReference>
<sequence>MNVITEQKQRQRAPSKRSLETRMRIFDAAEQIFAAHGFDAATIRDIAALAGVQGALVHHHGGSKEALFAAVVARRAAALSGARTAALTALQAKGDVTLRGVICCFTHPFLDRVLGGDPGWMAYGRLIAYVSADDRWRAIASQHFDPTAKVFLAAFAQVLPGASQARLAAALVYMVSGMLSLCASRWRIDDLSGQGDDTEDLVQMFTDFSEAGFRRAVQG</sequence>
<dbReference type="InterPro" id="IPR050109">
    <property type="entry name" value="HTH-type_TetR-like_transc_reg"/>
</dbReference>
<organism evidence="6 7">
    <name type="scientific">Sulfitobacter mediterraneus</name>
    <dbReference type="NCBI Taxonomy" id="83219"/>
    <lineage>
        <taxon>Bacteria</taxon>
        <taxon>Pseudomonadati</taxon>
        <taxon>Pseudomonadota</taxon>
        <taxon>Alphaproteobacteria</taxon>
        <taxon>Rhodobacterales</taxon>
        <taxon>Roseobacteraceae</taxon>
        <taxon>Sulfitobacter</taxon>
    </lineage>
</organism>
<dbReference type="InterPro" id="IPR001647">
    <property type="entry name" value="HTH_TetR"/>
</dbReference>
<dbReference type="SUPFAM" id="SSF46689">
    <property type="entry name" value="Homeodomain-like"/>
    <property type="match status" value="1"/>
</dbReference>
<keyword evidence="1" id="KW-0805">Transcription regulation</keyword>
<protein>
    <submittedName>
        <fullName evidence="6">TetR family transcriptional regulator</fullName>
    </submittedName>
</protein>
<dbReference type="InterPro" id="IPR036271">
    <property type="entry name" value="Tet_transcr_reg_TetR-rel_C_sf"/>
</dbReference>
<feature type="domain" description="HTH tetR-type" evidence="5">
    <location>
        <begin position="19"/>
        <end position="79"/>
    </location>
</feature>
<name>A0A061SQW0_9RHOB</name>
<dbReference type="GO" id="GO:0003700">
    <property type="term" value="F:DNA-binding transcription factor activity"/>
    <property type="evidence" value="ECO:0007669"/>
    <property type="project" value="TreeGrafter"/>
</dbReference>
<dbReference type="EMBL" id="JEMU01000023">
    <property type="protein sequence ID" value="KAJ01630.1"/>
    <property type="molecule type" value="Genomic_DNA"/>
</dbReference>
<dbReference type="InterPro" id="IPR041586">
    <property type="entry name" value="PsrA_TetR_C"/>
</dbReference>
<dbReference type="Pfam" id="PF17939">
    <property type="entry name" value="TetR_C_30"/>
    <property type="match status" value="1"/>
</dbReference>
<dbReference type="STRING" id="83219.PM02_18460"/>
<evidence type="ECO:0000259" key="5">
    <source>
        <dbReference type="PROSITE" id="PS50977"/>
    </source>
</evidence>
<evidence type="ECO:0000256" key="1">
    <source>
        <dbReference type="ARBA" id="ARBA00023015"/>
    </source>
</evidence>
<gene>
    <name evidence="6" type="ORF">PM02_18460</name>
</gene>
<dbReference type="AlphaFoldDB" id="A0A061SQW0"/>
<keyword evidence="3" id="KW-0804">Transcription</keyword>
<dbReference type="PANTHER" id="PTHR30055">
    <property type="entry name" value="HTH-TYPE TRANSCRIPTIONAL REGULATOR RUTR"/>
    <property type="match status" value="1"/>
</dbReference>
<dbReference type="Pfam" id="PF00440">
    <property type="entry name" value="TetR_N"/>
    <property type="match status" value="1"/>
</dbReference>
<comment type="caution">
    <text evidence="6">The sequence shown here is derived from an EMBL/GenBank/DDBJ whole genome shotgun (WGS) entry which is preliminary data.</text>
</comment>
<keyword evidence="2 4" id="KW-0238">DNA-binding</keyword>
<dbReference type="Proteomes" id="UP000027337">
    <property type="component" value="Unassembled WGS sequence"/>
</dbReference>
<dbReference type="GO" id="GO:0000976">
    <property type="term" value="F:transcription cis-regulatory region binding"/>
    <property type="evidence" value="ECO:0007669"/>
    <property type="project" value="TreeGrafter"/>
</dbReference>
<evidence type="ECO:0000313" key="7">
    <source>
        <dbReference type="Proteomes" id="UP000027337"/>
    </source>
</evidence>
<dbReference type="eggNOG" id="COG1309">
    <property type="taxonomic scope" value="Bacteria"/>
</dbReference>
<dbReference type="PANTHER" id="PTHR30055:SF234">
    <property type="entry name" value="HTH-TYPE TRANSCRIPTIONAL REGULATOR BETI"/>
    <property type="match status" value="1"/>
</dbReference>
<evidence type="ECO:0000256" key="4">
    <source>
        <dbReference type="PROSITE-ProRule" id="PRU00335"/>
    </source>
</evidence>
<evidence type="ECO:0000313" key="6">
    <source>
        <dbReference type="EMBL" id="KAJ01630.1"/>
    </source>
</evidence>
<reference evidence="6 7" key="1">
    <citation type="journal article" date="2014" name="Genome Announc.">
        <title>Draft Genome Sequences of Two Isolates of the Roseobacter Group, Sulfitobacter sp. Strains 3SOLIMAR09 and 1FIGIMAR09, from Harbors of Mallorca Island (Mediterranean Sea).</title>
        <authorList>
            <person name="Mas-Llado M."/>
            <person name="Pina-Villalonga J.M."/>
            <person name="Brunet-Galmes I."/>
            <person name="Nogales B."/>
            <person name="Bosch R."/>
        </authorList>
    </citation>
    <scope>NUCLEOTIDE SEQUENCE [LARGE SCALE GENOMIC DNA]</scope>
    <source>
        <strain evidence="6 7">1FIGIMAR09</strain>
    </source>
</reference>
<dbReference type="InterPro" id="IPR009057">
    <property type="entry name" value="Homeodomain-like_sf"/>
</dbReference>
<dbReference type="PRINTS" id="PR00455">
    <property type="entry name" value="HTHTETR"/>
</dbReference>
<dbReference type="SUPFAM" id="SSF48498">
    <property type="entry name" value="Tetracyclin repressor-like, C-terminal domain"/>
    <property type="match status" value="1"/>
</dbReference>
<keyword evidence="7" id="KW-1185">Reference proteome</keyword>
<evidence type="ECO:0000256" key="3">
    <source>
        <dbReference type="ARBA" id="ARBA00023163"/>
    </source>
</evidence>
<proteinExistence type="predicted"/>
<dbReference type="PROSITE" id="PS50977">
    <property type="entry name" value="HTH_TETR_2"/>
    <property type="match status" value="1"/>
</dbReference>
<evidence type="ECO:0000256" key="2">
    <source>
        <dbReference type="ARBA" id="ARBA00023125"/>
    </source>
</evidence>
<accession>A0A061SQW0</accession>
<feature type="DNA-binding region" description="H-T-H motif" evidence="4">
    <location>
        <begin position="42"/>
        <end position="61"/>
    </location>
</feature>